<dbReference type="EMBL" id="BJVI01000009">
    <property type="protein sequence ID" value="GEL17463.1"/>
    <property type="molecule type" value="Genomic_DNA"/>
</dbReference>
<sequence length="325" mass="32496">MLVVDEARRERFPPTVAGEHMGLRSGVRLRGMAVAAATVGVVAAGALTLPATATADPAISPQAQVGASPWAPAGGAAIHPGVQTTTAGGGTCTSNFVFTSGDRTFIGQAAHCAGTGQATETNGCDSASMPLGTEVEIAGASVRGTLAYSSWLTMQDRQETDPDICAFNDFALVEIDPADAPNVNPSVPFFGGPTGLDVDGLPVGTRVYSYGNSPLRAGVSALGPKAGISAGDVGGGFGHEVYTVSPGVPGDSGSAFLDDHGRAVGVLSTLNLAPLPLSNGLADVSRALAYANEYGGVGYVRLVEGTEPFTPLPLPVPAPGLPVAG</sequence>
<comment type="caution">
    <text evidence="1">The sequence shown here is derived from an EMBL/GenBank/DDBJ whole genome shotgun (WGS) entry which is preliminary data.</text>
</comment>
<evidence type="ECO:0000313" key="1">
    <source>
        <dbReference type="EMBL" id="GEL17463.1"/>
    </source>
</evidence>
<reference evidence="1 2" key="1">
    <citation type="submission" date="2019-07" db="EMBL/GenBank/DDBJ databases">
        <title>Whole genome shotgun sequence of Pseudonocardia asaccharolytica NBRC 16224.</title>
        <authorList>
            <person name="Hosoyama A."/>
            <person name="Uohara A."/>
            <person name="Ohji S."/>
            <person name="Ichikawa N."/>
        </authorList>
    </citation>
    <scope>NUCLEOTIDE SEQUENCE [LARGE SCALE GENOMIC DNA]</scope>
    <source>
        <strain evidence="1 2">NBRC 16224</strain>
    </source>
</reference>
<name>A0A511CYX4_9PSEU</name>
<organism evidence="1 2">
    <name type="scientific">Pseudonocardia asaccharolytica DSM 44247 = NBRC 16224</name>
    <dbReference type="NCBI Taxonomy" id="1123024"/>
    <lineage>
        <taxon>Bacteria</taxon>
        <taxon>Bacillati</taxon>
        <taxon>Actinomycetota</taxon>
        <taxon>Actinomycetes</taxon>
        <taxon>Pseudonocardiales</taxon>
        <taxon>Pseudonocardiaceae</taxon>
        <taxon>Pseudonocardia</taxon>
    </lineage>
</organism>
<dbReference type="RefSeq" id="WP_245585520.1">
    <property type="nucleotide sequence ID" value="NZ_AUII01000002.1"/>
</dbReference>
<proteinExistence type="predicted"/>
<gene>
    <name evidence="1" type="ORF">PA7_13000</name>
</gene>
<keyword evidence="2" id="KW-1185">Reference proteome</keyword>
<dbReference type="STRING" id="1123024.GCA_000423625_00761"/>
<evidence type="ECO:0000313" key="2">
    <source>
        <dbReference type="Proteomes" id="UP000321328"/>
    </source>
</evidence>
<dbReference type="SUPFAM" id="SSF50494">
    <property type="entry name" value="Trypsin-like serine proteases"/>
    <property type="match status" value="1"/>
</dbReference>
<accession>A0A511CYX4</accession>
<dbReference type="AlphaFoldDB" id="A0A511CYX4"/>
<dbReference type="InterPro" id="IPR009003">
    <property type="entry name" value="Peptidase_S1_PA"/>
</dbReference>
<dbReference type="Proteomes" id="UP000321328">
    <property type="component" value="Unassembled WGS sequence"/>
</dbReference>
<evidence type="ECO:0008006" key="3">
    <source>
        <dbReference type="Google" id="ProtNLM"/>
    </source>
</evidence>
<protein>
    <recommendedName>
        <fullName evidence="3">Serine protease</fullName>
    </recommendedName>
</protein>